<dbReference type="EMBL" id="BKAR01000032">
    <property type="protein sequence ID" value="GEP85493.1"/>
    <property type="molecule type" value="Genomic_DNA"/>
</dbReference>
<sequence>MLNKIVIVGRLTRNPQLAEKEDSDIASFSVATERNYSYQGQNQQAVDYIFCKAFGKTAKNIAKYTKKGSLVGITGHMRSYKYEKDKQTHFMTELVVETIKFISSPNSNENSTSNYSNIADNLEGSPALQENQLSTATQNPHTQNQ</sequence>
<comment type="caution">
    <text evidence="2">Lacks conserved residue(s) required for the propagation of feature annotation.</text>
</comment>
<feature type="region of interest" description="Disordered" evidence="4">
    <location>
        <begin position="103"/>
        <end position="145"/>
    </location>
</feature>
<protein>
    <recommendedName>
        <fullName evidence="2 3">Single-stranded DNA-binding protein</fullName>
        <shortName evidence="2">SSB</shortName>
    </recommendedName>
</protein>
<evidence type="ECO:0000256" key="4">
    <source>
        <dbReference type="SAM" id="MobiDB-lite"/>
    </source>
</evidence>
<dbReference type="CDD" id="cd04496">
    <property type="entry name" value="SSB_OBF"/>
    <property type="match status" value="1"/>
</dbReference>
<dbReference type="Gene3D" id="2.40.50.140">
    <property type="entry name" value="Nucleic acid-binding proteins"/>
    <property type="match status" value="1"/>
</dbReference>
<dbReference type="InterPro" id="IPR000424">
    <property type="entry name" value="Primosome_PriB/ssb"/>
</dbReference>
<evidence type="ECO:0000256" key="1">
    <source>
        <dbReference type="ARBA" id="ARBA00023125"/>
    </source>
</evidence>
<dbReference type="Proteomes" id="UP000321736">
    <property type="component" value="Unassembled WGS sequence"/>
</dbReference>
<evidence type="ECO:0000313" key="6">
    <source>
        <dbReference type="Proteomes" id="UP000321736"/>
    </source>
</evidence>
<dbReference type="OrthoDB" id="9809878at2"/>
<comment type="caution">
    <text evidence="5">The sequence shown here is derived from an EMBL/GenBank/DDBJ whole genome shotgun (WGS) entry which is preliminary data.</text>
</comment>
<dbReference type="GO" id="GO:0009295">
    <property type="term" value="C:nucleoid"/>
    <property type="evidence" value="ECO:0007669"/>
    <property type="project" value="TreeGrafter"/>
</dbReference>
<dbReference type="RefSeq" id="WP_095104286.1">
    <property type="nucleotide sequence ID" value="NZ_BKAR01000032.1"/>
</dbReference>
<accession>A0A512QPY0</accession>
<feature type="compositionally biased region" description="Polar residues" evidence="4">
    <location>
        <begin position="128"/>
        <end position="145"/>
    </location>
</feature>
<keyword evidence="6" id="KW-1185">Reference proteome</keyword>
<dbReference type="InterPro" id="IPR012340">
    <property type="entry name" value="NA-bd_OB-fold"/>
</dbReference>
<proteinExistence type="inferred from homology"/>
<dbReference type="PANTHER" id="PTHR10302">
    <property type="entry name" value="SINGLE-STRANDED DNA-BINDING PROTEIN"/>
    <property type="match status" value="1"/>
</dbReference>
<organism evidence="5 6">
    <name type="scientific">Staphylococcus piscifermentans</name>
    <dbReference type="NCBI Taxonomy" id="70258"/>
    <lineage>
        <taxon>Bacteria</taxon>
        <taxon>Bacillati</taxon>
        <taxon>Bacillota</taxon>
        <taxon>Bacilli</taxon>
        <taxon>Bacillales</taxon>
        <taxon>Staphylococcaceae</taxon>
        <taxon>Staphylococcus</taxon>
    </lineage>
</organism>
<gene>
    <name evidence="5" type="primary">ssb</name>
    <name evidence="5" type="ORF">SPI02_20780</name>
</gene>
<dbReference type="HAMAP" id="MF_00984">
    <property type="entry name" value="SSB"/>
    <property type="match status" value="1"/>
</dbReference>
<comment type="subunit">
    <text evidence="2">Homotetramer.</text>
</comment>
<evidence type="ECO:0000256" key="3">
    <source>
        <dbReference type="PIRNR" id="PIRNR002070"/>
    </source>
</evidence>
<dbReference type="Pfam" id="PF00436">
    <property type="entry name" value="SSB"/>
    <property type="match status" value="1"/>
</dbReference>
<feature type="compositionally biased region" description="Low complexity" evidence="4">
    <location>
        <begin position="103"/>
        <end position="117"/>
    </location>
</feature>
<dbReference type="PANTHER" id="PTHR10302:SF27">
    <property type="entry name" value="SINGLE-STRANDED DNA-BINDING PROTEIN"/>
    <property type="match status" value="1"/>
</dbReference>
<reference evidence="5 6" key="1">
    <citation type="submission" date="2019-07" db="EMBL/GenBank/DDBJ databases">
        <title>Whole genome shotgun sequence of Staphylococcus piscifermentans NBRC 109625.</title>
        <authorList>
            <person name="Hosoyama A."/>
            <person name="Uohara A."/>
            <person name="Ohji S."/>
            <person name="Ichikawa N."/>
        </authorList>
    </citation>
    <scope>NUCLEOTIDE SEQUENCE [LARGE SCALE GENOMIC DNA]</scope>
    <source>
        <strain evidence="5 6">NBRC 109625</strain>
    </source>
</reference>
<dbReference type="GO" id="GO:0006260">
    <property type="term" value="P:DNA replication"/>
    <property type="evidence" value="ECO:0007669"/>
    <property type="project" value="InterPro"/>
</dbReference>
<keyword evidence="1 2" id="KW-0238">DNA-binding</keyword>
<dbReference type="PROSITE" id="PS50935">
    <property type="entry name" value="SSB"/>
    <property type="match status" value="1"/>
</dbReference>
<evidence type="ECO:0000256" key="2">
    <source>
        <dbReference type="HAMAP-Rule" id="MF_00984"/>
    </source>
</evidence>
<dbReference type="SUPFAM" id="SSF50249">
    <property type="entry name" value="Nucleic acid-binding proteins"/>
    <property type="match status" value="1"/>
</dbReference>
<dbReference type="NCBIfam" id="TIGR00621">
    <property type="entry name" value="ssb"/>
    <property type="match status" value="1"/>
</dbReference>
<dbReference type="InterPro" id="IPR011344">
    <property type="entry name" value="ssDNA-bd"/>
</dbReference>
<dbReference type="PIRSF" id="PIRSF002070">
    <property type="entry name" value="SSB"/>
    <property type="match status" value="1"/>
</dbReference>
<dbReference type="GO" id="GO:0003697">
    <property type="term" value="F:single-stranded DNA binding"/>
    <property type="evidence" value="ECO:0007669"/>
    <property type="project" value="UniProtKB-UniRule"/>
</dbReference>
<name>A0A512QPY0_9STAP</name>
<dbReference type="AlphaFoldDB" id="A0A512QPY0"/>
<evidence type="ECO:0000313" key="5">
    <source>
        <dbReference type="EMBL" id="GEP85493.1"/>
    </source>
</evidence>